<evidence type="ECO:0000313" key="2">
    <source>
        <dbReference type="EMBL" id="KUG57065.1"/>
    </source>
</evidence>
<comment type="caution">
    <text evidence="2">The sequence shown here is derived from an EMBL/GenBank/DDBJ whole genome shotgun (WGS) entry which is preliminary data.</text>
</comment>
<dbReference type="Proteomes" id="UP000054837">
    <property type="component" value="Unassembled WGS sequence"/>
</dbReference>
<keyword evidence="3" id="KW-1185">Reference proteome</keyword>
<feature type="transmembrane region" description="Helical" evidence="1">
    <location>
        <begin position="499"/>
        <end position="524"/>
    </location>
</feature>
<keyword evidence="1" id="KW-0472">Membrane</keyword>
<feature type="transmembrane region" description="Helical" evidence="1">
    <location>
        <begin position="413"/>
        <end position="430"/>
    </location>
</feature>
<feature type="transmembrane region" description="Helical" evidence="1">
    <location>
        <begin position="302"/>
        <end position="323"/>
    </location>
</feature>
<name>A0A0W8IAR5_9MICO</name>
<keyword evidence="1" id="KW-1133">Transmembrane helix</keyword>
<dbReference type="InterPro" id="IPR016035">
    <property type="entry name" value="Acyl_Trfase/lysoPLipase"/>
</dbReference>
<evidence type="ECO:0008006" key="4">
    <source>
        <dbReference type="Google" id="ProtNLM"/>
    </source>
</evidence>
<feature type="transmembrane region" description="Helical" evidence="1">
    <location>
        <begin position="378"/>
        <end position="401"/>
    </location>
</feature>
<feature type="transmembrane region" description="Helical" evidence="1">
    <location>
        <begin position="329"/>
        <end position="348"/>
    </location>
</feature>
<accession>A0A0W8IAR5</accession>
<keyword evidence="1" id="KW-0812">Transmembrane</keyword>
<evidence type="ECO:0000256" key="1">
    <source>
        <dbReference type="SAM" id="Phobius"/>
    </source>
</evidence>
<feature type="transmembrane region" description="Helical" evidence="1">
    <location>
        <begin position="253"/>
        <end position="281"/>
    </location>
</feature>
<feature type="transmembrane region" description="Helical" evidence="1">
    <location>
        <begin position="213"/>
        <end position="233"/>
    </location>
</feature>
<dbReference type="EMBL" id="LQBL01000009">
    <property type="protein sequence ID" value="KUG57065.1"/>
    <property type="molecule type" value="Genomic_DNA"/>
</dbReference>
<feature type="transmembrane region" description="Helical" evidence="1">
    <location>
        <begin position="95"/>
        <end position="113"/>
    </location>
</feature>
<feature type="transmembrane region" description="Helical" evidence="1">
    <location>
        <begin position="133"/>
        <end position="154"/>
    </location>
</feature>
<reference evidence="2 3" key="1">
    <citation type="submission" date="2015-12" db="EMBL/GenBank/DDBJ databases">
        <title>Serinicoccus chungangenesis strain CD08_5 genome sequencing and assembly.</title>
        <authorList>
            <person name="Chander A.M."/>
            <person name="Kaur G."/>
            <person name="Nair G.R."/>
            <person name="Dhawan D.K."/>
            <person name="Kochhar R.K."/>
            <person name="Mayilraj S."/>
            <person name="Bhadada S.K."/>
        </authorList>
    </citation>
    <scope>NUCLEOTIDE SEQUENCE [LARGE SCALE GENOMIC DNA]</scope>
    <source>
        <strain evidence="2 3">CD08_5</strain>
    </source>
</reference>
<proteinExistence type="predicted"/>
<dbReference type="STRING" id="767452.AVL62_15875"/>
<organism evidence="2 3">
    <name type="scientific">Serinicoccus chungangensis</name>
    <dbReference type="NCBI Taxonomy" id="767452"/>
    <lineage>
        <taxon>Bacteria</taxon>
        <taxon>Bacillati</taxon>
        <taxon>Actinomycetota</taxon>
        <taxon>Actinomycetes</taxon>
        <taxon>Micrococcales</taxon>
        <taxon>Ornithinimicrobiaceae</taxon>
        <taxon>Serinicoccus</taxon>
    </lineage>
</organism>
<feature type="transmembrane region" description="Helical" evidence="1">
    <location>
        <begin position="472"/>
        <end position="493"/>
    </location>
</feature>
<protein>
    <recommendedName>
        <fullName evidence="4">PNPLA domain-containing protein</fullName>
    </recommendedName>
</protein>
<gene>
    <name evidence="2" type="ORF">AVL62_15875</name>
</gene>
<dbReference type="SUPFAM" id="SSF52151">
    <property type="entry name" value="FabD/lysophospholipase-like"/>
    <property type="match status" value="1"/>
</dbReference>
<feature type="transmembrane region" description="Helical" evidence="1">
    <location>
        <begin position="174"/>
        <end position="192"/>
    </location>
</feature>
<dbReference type="OrthoDB" id="581211at2"/>
<feature type="transmembrane region" description="Helical" evidence="1">
    <location>
        <begin position="544"/>
        <end position="563"/>
    </location>
</feature>
<dbReference type="AlphaFoldDB" id="A0A0W8IAR5"/>
<evidence type="ECO:0000313" key="3">
    <source>
        <dbReference type="Proteomes" id="UP000054837"/>
    </source>
</evidence>
<sequence length="1029" mass="106839">MDPTTLPRRTLILLTVCGALLISLTEIDRLIRMVQAGPEGFSLGLAQVSSPRLPLPPPGSASQPWLAIHQLGMGGDPAAQAQADLLVGLWLGVDVAFAITYGLLLWSLLSRVVDRGAVLPQAPVRLLTWPRPWVVWVAVAADVAENVLLALLVLGPASEAPPAFLVPATAWTSALKWVLLLAVAVQLGYALLGTPAGRTWLSRRGRAVYAQRFSALAFAPVALLALVPGSGILDQLPDIQRTWFATGDGRTAVPGWVHALLASVLLLLVTLGLVLLGRLIADNVARRVVDARDLAPRPAPALRQWLFGPVVVVVLWGGAGLAGTAEVRWGWTLAFVAVPALIVAGSWVTTRRAPTLVSPPPSIYDAATAAQVRRVGDILALSGLVVGTLALIRSHLVLTVLGEGTPFQRCVPLLALAGAILVWWLGPWALDRLQGLPGVGDLFTPGAGTSTVVGEDEIGPWGRPTQPGSRRLWWLAWGLIWVSTAVVVALAVWPVGLSALLGVIGVVMLGLGALMLLVGASVVLHHFYAPPQLFWWPALRLREAPVALLLTAAVVAALVPGSSHQVHGIRGSLAGQLPGAVARPAPLSDAVSAWWARTEDCVVETPQGPARPMILVAAEGGGIRAAYWSAAALHQIGLNNPCGLDAVLLASGVSGGSVGLAVSRFAEDQADAVDEVWAMGAPDALAQASLGLLIRDPAYAVTGLPAGSDAPGEGWHDRAALMEMAWEQSSPGLAADFLEPPLDRPPGQLSAALVLNSTAASSGCRVLVSQVDLGPGPVSDCADLGSPLAYSRDFYADYLPPSPAAGAGTAPDGTETCVGSVPASTASMASARFPYVTPSGVVGPCGDAPQAQLIDGGYAEGSGLGTVVDLAPRLLAEVAEQDPSARVVPIVVYLDNGRGSDLVQPPPEPVAEVLVPLVGNGSAALTQKDTPALLQRARELTGAVSPDVPTVYVVTQASRPAVEAPLGWVLSPASREDMLDSLGEGVDDAVTQCRRSVEPTDAPVEGRPARYPGLAELLVALDGCERLRR</sequence>
<dbReference type="RefSeq" id="WP_058890465.1">
    <property type="nucleotide sequence ID" value="NZ_LQBL01000009.1"/>
</dbReference>